<dbReference type="InterPro" id="IPR017441">
    <property type="entry name" value="Protein_kinase_ATP_BS"/>
</dbReference>
<dbReference type="GO" id="GO:0005524">
    <property type="term" value="F:ATP binding"/>
    <property type="evidence" value="ECO:0007669"/>
    <property type="project" value="UniProtKB-UniRule"/>
</dbReference>
<keyword evidence="5 6" id="KW-0067">ATP-binding</keyword>
<evidence type="ECO:0000256" key="5">
    <source>
        <dbReference type="ARBA" id="ARBA00022840"/>
    </source>
</evidence>
<dbReference type="PANTHER" id="PTHR24345">
    <property type="entry name" value="SERINE/THREONINE-PROTEIN KINASE PLK"/>
    <property type="match status" value="1"/>
</dbReference>
<dbReference type="Proteomes" id="UP001362899">
    <property type="component" value="Unassembled WGS sequence"/>
</dbReference>
<keyword evidence="4" id="KW-0418">Kinase</keyword>
<evidence type="ECO:0000259" key="8">
    <source>
        <dbReference type="PROSITE" id="PS50011"/>
    </source>
</evidence>
<feature type="domain" description="Protein kinase" evidence="8">
    <location>
        <begin position="295"/>
        <end position="548"/>
    </location>
</feature>
<evidence type="ECO:0000256" key="4">
    <source>
        <dbReference type="ARBA" id="ARBA00022777"/>
    </source>
</evidence>
<dbReference type="GO" id="GO:0005634">
    <property type="term" value="C:nucleus"/>
    <property type="evidence" value="ECO:0007669"/>
    <property type="project" value="TreeGrafter"/>
</dbReference>
<protein>
    <recommendedName>
        <fullName evidence="8">Protein kinase domain-containing protein</fullName>
    </recommendedName>
</protein>
<evidence type="ECO:0000313" key="10">
    <source>
        <dbReference type="Proteomes" id="UP001362899"/>
    </source>
</evidence>
<keyword evidence="3 6" id="KW-0547">Nucleotide-binding</keyword>
<dbReference type="InterPro" id="IPR008271">
    <property type="entry name" value="Ser/Thr_kinase_AS"/>
</dbReference>
<dbReference type="SUPFAM" id="SSF56112">
    <property type="entry name" value="Protein kinase-like (PK-like)"/>
    <property type="match status" value="1"/>
</dbReference>
<dbReference type="Pfam" id="PF00069">
    <property type="entry name" value="Pkinase"/>
    <property type="match status" value="1"/>
</dbReference>
<feature type="binding site" evidence="6">
    <location>
        <position position="323"/>
    </location>
    <ligand>
        <name>ATP</name>
        <dbReference type="ChEBI" id="CHEBI:30616"/>
    </ligand>
</feature>
<dbReference type="PROSITE" id="PS00108">
    <property type="entry name" value="PROTEIN_KINASE_ST"/>
    <property type="match status" value="1"/>
</dbReference>
<evidence type="ECO:0000256" key="2">
    <source>
        <dbReference type="ARBA" id="ARBA00022679"/>
    </source>
</evidence>
<dbReference type="InterPro" id="IPR011009">
    <property type="entry name" value="Kinase-like_dom_sf"/>
</dbReference>
<dbReference type="Gene3D" id="1.10.510.10">
    <property type="entry name" value="Transferase(Phosphotransferase) domain 1"/>
    <property type="match status" value="1"/>
</dbReference>
<dbReference type="PROSITE" id="PS50011">
    <property type="entry name" value="PROTEIN_KINASE_DOM"/>
    <property type="match status" value="1"/>
</dbReference>
<reference evidence="9 10" key="1">
    <citation type="journal article" date="2023" name="Elife">
        <title>Identification of key yeast species and microbe-microbe interactions impacting larval growth of Drosophila in the wild.</title>
        <authorList>
            <person name="Mure A."/>
            <person name="Sugiura Y."/>
            <person name="Maeda R."/>
            <person name="Honda K."/>
            <person name="Sakurai N."/>
            <person name="Takahashi Y."/>
            <person name="Watada M."/>
            <person name="Katoh T."/>
            <person name="Gotoh A."/>
            <person name="Gotoh Y."/>
            <person name="Taniguchi I."/>
            <person name="Nakamura K."/>
            <person name="Hayashi T."/>
            <person name="Katayama T."/>
            <person name="Uemura T."/>
            <person name="Hattori Y."/>
        </authorList>
    </citation>
    <scope>NUCLEOTIDE SEQUENCE [LARGE SCALE GENOMIC DNA]</scope>
    <source>
        <strain evidence="9 10">SB-73</strain>
    </source>
</reference>
<dbReference type="EMBL" id="BTGC01000001">
    <property type="protein sequence ID" value="GMM49158.1"/>
    <property type="molecule type" value="Genomic_DNA"/>
</dbReference>
<dbReference type="AlphaFoldDB" id="A0AAV5RCG6"/>
<evidence type="ECO:0000313" key="9">
    <source>
        <dbReference type="EMBL" id="GMM49158.1"/>
    </source>
</evidence>
<keyword evidence="1" id="KW-0723">Serine/threonine-protein kinase</keyword>
<dbReference type="InterPro" id="IPR000719">
    <property type="entry name" value="Prot_kinase_dom"/>
</dbReference>
<name>A0AAV5RCG6_STABA</name>
<keyword evidence="2" id="KW-0808">Transferase</keyword>
<comment type="caution">
    <text evidence="9">The sequence shown here is derived from an EMBL/GenBank/DDBJ whole genome shotgun (WGS) entry which is preliminary data.</text>
</comment>
<evidence type="ECO:0000256" key="6">
    <source>
        <dbReference type="PROSITE-ProRule" id="PRU10141"/>
    </source>
</evidence>
<dbReference type="GO" id="GO:0004674">
    <property type="term" value="F:protein serine/threonine kinase activity"/>
    <property type="evidence" value="ECO:0007669"/>
    <property type="project" value="UniProtKB-KW"/>
</dbReference>
<dbReference type="PANTHER" id="PTHR24345:SF0">
    <property type="entry name" value="CELL CYCLE SERINE_THREONINE-PROTEIN KINASE CDC5_MSD2"/>
    <property type="match status" value="1"/>
</dbReference>
<keyword evidence="10" id="KW-1185">Reference proteome</keyword>
<proteinExistence type="predicted"/>
<organism evidence="9 10">
    <name type="scientific">Starmerella bacillaris</name>
    <name type="common">Yeast</name>
    <name type="synonym">Candida zemplinina</name>
    <dbReference type="NCBI Taxonomy" id="1247836"/>
    <lineage>
        <taxon>Eukaryota</taxon>
        <taxon>Fungi</taxon>
        <taxon>Dikarya</taxon>
        <taxon>Ascomycota</taxon>
        <taxon>Saccharomycotina</taxon>
        <taxon>Dipodascomycetes</taxon>
        <taxon>Dipodascales</taxon>
        <taxon>Trichomonascaceae</taxon>
        <taxon>Starmerella</taxon>
    </lineage>
</organism>
<dbReference type="SMART" id="SM00220">
    <property type="entry name" value="S_TKc"/>
    <property type="match status" value="1"/>
</dbReference>
<gene>
    <name evidence="9" type="ORF">DASB73_001160</name>
</gene>
<accession>A0AAV5RCG6</accession>
<sequence length="606" mass="69595">MVLGQRLSITLENGLPRAGDPQINIYEDDEGSIPDIDDRDIRVNVRRLDGVDTEISDVDEDACSDVSNYRIDPDDLKLGIQPSAPIPVPVTERNSKLVQYNYDYGSNNNYNYNFNINYNYQNDPEYNKVTSEPEPNVGKTDATDGKFVEDMYHKPERIHELFKYDSSSHTQYSKYEQSAPQSSLQVSFAPLPKHSSKSNSHHRAHNIEQDYKQSDILFAADHHQCHHQEICENAKDNNPTYLYDIFSSPIHELKHTQKTPTQLREHESDKHNHRKKKNRLSAPVARIYTESGLIVHVGAEIGRGGYSRCYISQAESGHFYAVKIVTRKRSRHSKRAAMDEILIHRTLHHPYIVEFLEYLEKDSYTLMLLEYCSNNSLQEYVKERGKLTEREACYFLRPVSSAVEYLHHQFVHHGDIKLGNILLDEFMQPKLADFGFAKRLESQHHCRTRLCGTPAYMAPEIFIKPFEFGLPTDIWSIGVCAYTMLHGTPPFEAPSLNTLYWRIATHDLNMGLLDKGLSFAVFSFIENALAPDPRERPTIEVLCQSTWFRMGKFGELPGEASIRQGLTEIVSSDSEKPRLRYVVKNFIGRKLKIKKLHKSADNIAGL</sequence>
<evidence type="ECO:0000256" key="7">
    <source>
        <dbReference type="SAM" id="MobiDB-lite"/>
    </source>
</evidence>
<evidence type="ECO:0000256" key="1">
    <source>
        <dbReference type="ARBA" id="ARBA00022527"/>
    </source>
</evidence>
<feature type="region of interest" description="Disordered" evidence="7">
    <location>
        <begin position="258"/>
        <end position="279"/>
    </location>
</feature>
<evidence type="ECO:0000256" key="3">
    <source>
        <dbReference type="ARBA" id="ARBA00022741"/>
    </source>
</evidence>
<dbReference type="PROSITE" id="PS00107">
    <property type="entry name" value="PROTEIN_KINASE_ATP"/>
    <property type="match status" value="1"/>
</dbReference>